<feature type="compositionally biased region" description="Basic and acidic residues" evidence="1">
    <location>
        <begin position="41"/>
        <end position="62"/>
    </location>
</feature>
<evidence type="ECO:0000256" key="1">
    <source>
        <dbReference type="SAM" id="MobiDB-lite"/>
    </source>
</evidence>
<feature type="transmembrane region" description="Helical" evidence="2">
    <location>
        <begin position="218"/>
        <end position="237"/>
    </location>
</feature>
<feature type="transmembrane region" description="Helical" evidence="2">
    <location>
        <begin position="187"/>
        <end position="212"/>
    </location>
</feature>
<reference evidence="4" key="1">
    <citation type="journal article" date="2019" name="Int. J. Syst. Evol. Microbiol.">
        <title>The Global Catalogue of Microorganisms (GCM) 10K type strain sequencing project: providing services to taxonomists for standard genome sequencing and annotation.</title>
        <authorList>
            <consortium name="The Broad Institute Genomics Platform"/>
            <consortium name="The Broad Institute Genome Sequencing Center for Infectious Disease"/>
            <person name="Wu L."/>
            <person name="Ma J."/>
        </authorList>
    </citation>
    <scope>NUCLEOTIDE SEQUENCE [LARGE SCALE GENOMIC DNA]</scope>
    <source>
        <strain evidence="4">CGMCC 4.7682</strain>
    </source>
</reference>
<evidence type="ECO:0000313" key="4">
    <source>
        <dbReference type="Proteomes" id="UP001595764"/>
    </source>
</evidence>
<dbReference type="Proteomes" id="UP001595764">
    <property type="component" value="Unassembled WGS sequence"/>
</dbReference>
<sequence>MTVVPCLADQPLRTGQPRQTGTPPEPGESAVLVRAPQPRQLGRECEPEPAPRTRGAAKREKAAQPAEGTQRGAAAASNVAKPDSAASGAAELARLGDGAASDAVKPDSAAINAPEPPRPADPQHPDPDHPSRVRVVVDWDPFSRPPRRIATRDEMLASAHRVLARRKHGRHRKPDTRDPWATRAADFVVTWASTLRMALLLLAGTAFLTGLVLMNSPIAGVAVTSVTLAAGVAAWVARPRRSPSHRC</sequence>
<keyword evidence="2" id="KW-1133">Transmembrane helix</keyword>
<dbReference type="RefSeq" id="WP_377896715.1">
    <property type="nucleotide sequence ID" value="NZ_JBHRWI010000051.1"/>
</dbReference>
<comment type="caution">
    <text evidence="3">The sequence shown here is derived from an EMBL/GenBank/DDBJ whole genome shotgun (WGS) entry which is preliminary data.</text>
</comment>
<keyword evidence="2" id="KW-0812">Transmembrane</keyword>
<evidence type="ECO:0000313" key="3">
    <source>
        <dbReference type="EMBL" id="MFC3515569.1"/>
    </source>
</evidence>
<evidence type="ECO:0000256" key="2">
    <source>
        <dbReference type="SAM" id="Phobius"/>
    </source>
</evidence>
<protein>
    <submittedName>
        <fullName evidence="3">Uncharacterized protein</fullName>
    </submittedName>
</protein>
<accession>A0ABV7QT90</accession>
<feature type="region of interest" description="Disordered" evidence="1">
    <location>
        <begin position="1"/>
        <end position="138"/>
    </location>
</feature>
<keyword evidence="4" id="KW-1185">Reference proteome</keyword>
<feature type="compositionally biased region" description="Basic and acidic residues" evidence="1">
    <location>
        <begin position="121"/>
        <end position="137"/>
    </location>
</feature>
<keyword evidence="2" id="KW-0472">Membrane</keyword>
<name>A0ABV7QT90_9PSEU</name>
<gene>
    <name evidence="3" type="ORF">ACFORO_35755</name>
</gene>
<proteinExistence type="predicted"/>
<dbReference type="EMBL" id="JBHRWI010000051">
    <property type="protein sequence ID" value="MFC3515569.1"/>
    <property type="molecule type" value="Genomic_DNA"/>
</dbReference>
<organism evidence="3 4">
    <name type="scientific">Amycolatopsis halotolerans</name>
    <dbReference type="NCBI Taxonomy" id="330083"/>
    <lineage>
        <taxon>Bacteria</taxon>
        <taxon>Bacillati</taxon>
        <taxon>Actinomycetota</taxon>
        <taxon>Actinomycetes</taxon>
        <taxon>Pseudonocardiales</taxon>
        <taxon>Pseudonocardiaceae</taxon>
        <taxon>Amycolatopsis</taxon>
    </lineage>
</organism>